<keyword evidence="2" id="KW-1133">Transmembrane helix</keyword>
<dbReference type="Proteomes" id="UP000053558">
    <property type="component" value="Unassembled WGS sequence"/>
</dbReference>
<feature type="region of interest" description="Disordered" evidence="1">
    <location>
        <begin position="303"/>
        <end position="328"/>
    </location>
</feature>
<dbReference type="RefSeq" id="XP_007772974.1">
    <property type="nucleotide sequence ID" value="XM_007774784.1"/>
</dbReference>
<proteinExistence type="predicted"/>
<dbReference type="GeneID" id="19210790"/>
<protein>
    <submittedName>
        <fullName evidence="3">Uncharacterized protein</fullName>
    </submittedName>
</protein>
<evidence type="ECO:0000256" key="1">
    <source>
        <dbReference type="SAM" id="MobiDB-lite"/>
    </source>
</evidence>
<evidence type="ECO:0000313" key="3">
    <source>
        <dbReference type="EMBL" id="EIW76575.1"/>
    </source>
</evidence>
<feature type="compositionally biased region" description="Polar residues" evidence="1">
    <location>
        <begin position="1"/>
        <end position="10"/>
    </location>
</feature>
<feature type="transmembrane region" description="Helical" evidence="2">
    <location>
        <begin position="381"/>
        <end position="402"/>
    </location>
</feature>
<keyword evidence="2" id="KW-0812">Transmembrane</keyword>
<dbReference type="EMBL" id="JH711585">
    <property type="protein sequence ID" value="EIW76575.1"/>
    <property type="molecule type" value="Genomic_DNA"/>
</dbReference>
<evidence type="ECO:0000313" key="4">
    <source>
        <dbReference type="Proteomes" id="UP000053558"/>
    </source>
</evidence>
<dbReference type="KEGG" id="cput:CONPUDRAFT_84561"/>
<feature type="transmembrane region" description="Helical" evidence="2">
    <location>
        <begin position="455"/>
        <end position="475"/>
    </location>
</feature>
<comment type="caution">
    <text evidence="3">The sequence shown here is derived from an EMBL/GenBank/DDBJ whole genome shotgun (WGS) entry which is preliminary data.</text>
</comment>
<organism evidence="3 4">
    <name type="scientific">Coniophora puteana (strain RWD-64-598)</name>
    <name type="common">Brown rot fungus</name>
    <dbReference type="NCBI Taxonomy" id="741705"/>
    <lineage>
        <taxon>Eukaryota</taxon>
        <taxon>Fungi</taxon>
        <taxon>Dikarya</taxon>
        <taxon>Basidiomycota</taxon>
        <taxon>Agaricomycotina</taxon>
        <taxon>Agaricomycetes</taxon>
        <taxon>Agaricomycetidae</taxon>
        <taxon>Boletales</taxon>
        <taxon>Coniophorineae</taxon>
        <taxon>Coniophoraceae</taxon>
        <taxon>Coniophora</taxon>
    </lineage>
</organism>
<keyword evidence="4" id="KW-1185">Reference proteome</keyword>
<accession>A0A5M3MD68</accession>
<dbReference type="OMA" id="VHTTAYV"/>
<keyword evidence="2" id="KW-0472">Membrane</keyword>
<reference evidence="4" key="1">
    <citation type="journal article" date="2012" name="Science">
        <title>The Paleozoic origin of enzymatic lignin decomposition reconstructed from 31 fungal genomes.</title>
        <authorList>
            <person name="Floudas D."/>
            <person name="Binder M."/>
            <person name="Riley R."/>
            <person name="Barry K."/>
            <person name="Blanchette R.A."/>
            <person name="Henrissat B."/>
            <person name="Martinez A.T."/>
            <person name="Otillar R."/>
            <person name="Spatafora J.W."/>
            <person name="Yadav J.S."/>
            <person name="Aerts A."/>
            <person name="Benoit I."/>
            <person name="Boyd A."/>
            <person name="Carlson A."/>
            <person name="Copeland A."/>
            <person name="Coutinho P.M."/>
            <person name="de Vries R.P."/>
            <person name="Ferreira P."/>
            <person name="Findley K."/>
            <person name="Foster B."/>
            <person name="Gaskell J."/>
            <person name="Glotzer D."/>
            <person name="Gorecki P."/>
            <person name="Heitman J."/>
            <person name="Hesse C."/>
            <person name="Hori C."/>
            <person name="Igarashi K."/>
            <person name="Jurgens J.A."/>
            <person name="Kallen N."/>
            <person name="Kersten P."/>
            <person name="Kohler A."/>
            <person name="Kuees U."/>
            <person name="Kumar T.K.A."/>
            <person name="Kuo A."/>
            <person name="LaButti K."/>
            <person name="Larrondo L.F."/>
            <person name="Lindquist E."/>
            <person name="Ling A."/>
            <person name="Lombard V."/>
            <person name="Lucas S."/>
            <person name="Lundell T."/>
            <person name="Martin R."/>
            <person name="McLaughlin D.J."/>
            <person name="Morgenstern I."/>
            <person name="Morin E."/>
            <person name="Murat C."/>
            <person name="Nagy L.G."/>
            <person name="Nolan M."/>
            <person name="Ohm R.A."/>
            <person name="Patyshakuliyeva A."/>
            <person name="Rokas A."/>
            <person name="Ruiz-Duenas F.J."/>
            <person name="Sabat G."/>
            <person name="Salamov A."/>
            <person name="Samejima M."/>
            <person name="Schmutz J."/>
            <person name="Slot J.C."/>
            <person name="St John F."/>
            <person name="Stenlid J."/>
            <person name="Sun H."/>
            <person name="Sun S."/>
            <person name="Syed K."/>
            <person name="Tsang A."/>
            <person name="Wiebenga A."/>
            <person name="Young D."/>
            <person name="Pisabarro A."/>
            <person name="Eastwood D.C."/>
            <person name="Martin F."/>
            <person name="Cullen D."/>
            <person name="Grigoriev I.V."/>
            <person name="Hibbett D.S."/>
        </authorList>
    </citation>
    <scope>NUCLEOTIDE SEQUENCE [LARGE SCALE GENOMIC DNA]</scope>
    <source>
        <strain evidence="4">RWD-64-598 SS2</strain>
    </source>
</reference>
<feature type="transmembrane region" description="Helical" evidence="2">
    <location>
        <begin position="78"/>
        <end position="103"/>
    </location>
</feature>
<feature type="compositionally biased region" description="Low complexity" evidence="1">
    <location>
        <begin position="316"/>
        <end position="328"/>
    </location>
</feature>
<dbReference type="OrthoDB" id="3364069at2759"/>
<feature type="region of interest" description="Disordered" evidence="1">
    <location>
        <begin position="1"/>
        <end position="34"/>
    </location>
</feature>
<evidence type="ECO:0000256" key="2">
    <source>
        <dbReference type="SAM" id="Phobius"/>
    </source>
</evidence>
<dbReference type="AlphaFoldDB" id="A0A5M3MD68"/>
<name>A0A5M3MD68_CONPW</name>
<sequence length="479" mass="51282">MSRSTASLSSVEEEDQTCRPSPVQNTHDLEPEGVVGRMGSALELDHMGNDDDEEAEEEAVEWELQENGLYVGSYRRLLALYSFVPLTALLTFLFLGFLPLAAWPRDPDDSHHPSSPYPPSFPSPLPELLLSSSLFALSHLLRGPLYTLISLLIPSSKPFSSLATSLTFVALHACLTTGLRLAGLALLQVRHRMNHVLPTWDAEPAFRTVWWFALNVAEVGAAVAQGYAQIAKYRDVLVPPGRAKEFLVRARGGIGAGAAGGGGHALVGEGLPGVSLQESWIEGFGDVEDQVRAQQSASARTFGRASAHGEDLEQTAHAQGDGASADAAGGVKFQDEDTVIATQLEHDFDKLLAIEEREELEEIYGMPVIKIPVFISCLQRFASILVSLGLTLFLSSAYLRSASSIPASDTADPSLPPARDPYPWLGASLPAVLAVHVLLGALYTPPVLPRIGVHTAAYVSTLVGLGSFFAGLAVWDALS</sequence>
<feature type="transmembrane region" description="Helical" evidence="2">
    <location>
        <begin position="422"/>
        <end position="443"/>
    </location>
</feature>
<gene>
    <name evidence="3" type="ORF">CONPUDRAFT_84561</name>
</gene>
<feature type="transmembrane region" description="Helical" evidence="2">
    <location>
        <begin position="165"/>
        <end position="189"/>
    </location>
</feature>